<dbReference type="EMBL" id="OX465082">
    <property type="protein sequence ID" value="CAI9291086.1"/>
    <property type="molecule type" value="Genomic_DNA"/>
</dbReference>
<keyword evidence="2" id="KW-1185">Reference proteome</keyword>
<sequence length="128" mass="14920">MFFPLINPPTIKEERRWVEDDDLLSVLAYHSRFPSIGFLEIFPSYRCGSSLDAITNIVSIEIGDILLKDESDNTVTSVYSLEAEFARFLWVFGMNTYEILKEHKNLIACSYRMESRIPIMLEWNLGFQ</sequence>
<gene>
    <name evidence="1" type="ORF">LSALG_LOCUS30248</name>
</gene>
<name>A0AA36EC65_LACSI</name>
<organism evidence="1 2">
    <name type="scientific">Lactuca saligna</name>
    <name type="common">Willowleaf lettuce</name>
    <dbReference type="NCBI Taxonomy" id="75948"/>
    <lineage>
        <taxon>Eukaryota</taxon>
        <taxon>Viridiplantae</taxon>
        <taxon>Streptophyta</taxon>
        <taxon>Embryophyta</taxon>
        <taxon>Tracheophyta</taxon>
        <taxon>Spermatophyta</taxon>
        <taxon>Magnoliopsida</taxon>
        <taxon>eudicotyledons</taxon>
        <taxon>Gunneridae</taxon>
        <taxon>Pentapetalae</taxon>
        <taxon>asterids</taxon>
        <taxon>campanulids</taxon>
        <taxon>Asterales</taxon>
        <taxon>Asteraceae</taxon>
        <taxon>Cichorioideae</taxon>
        <taxon>Cichorieae</taxon>
        <taxon>Lactucinae</taxon>
        <taxon>Lactuca</taxon>
    </lineage>
</organism>
<proteinExistence type="predicted"/>
<dbReference type="Proteomes" id="UP001177003">
    <property type="component" value="Chromosome 6"/>
</dbReference>
<accession>A0AA36EC65</accession>
<dbReference type="AlphaFoldDB" id="A0AA36EC65"/>
<evidence type="ECO:0000313" key="2">
    <source>
        <dbReference type="Proteomes" id="UP001177003"/>
    </source>
</evidence>
<evidence type="ECO:0000313" key="1">
    <source>
        <dbReference type="EMBL" id="CAI9291086.1"/>
    </source>
</evidence>
<reference evidence="1" key="1">
    <citation type="submission" date="2023-04" db="EMBL/GenBank/DDBJ databases">
        <authorList>
            <person name="Vijverberg K."/>
            <person name="Xiong W."/>
            <person name="Schranz E."/>
        </authorList>
    </citation>
    <scope>NUCLEOTIDE SEQUENCE</scope>
</reference>
<protein>
    <submittedName>
        <fullName evidence="1">Uncharacterized protein</fullName>
    </submittedName>
</protein>